<dbReference type="Proteomes" id="UP000178323">
    <property type="component" value="Unassembled WGS sequence"/>
</dbReference>
<proteinExistence type="inferred from homology"/>
<dbReference type="AlphaFoldDB" id="A0A1F5S6R3"/>
<dbReference type="Pfam" id="PF00171">
    <property type="entry name" value="Aldedh"/>
    <property type="match status" value="1"/>
</dbReference>
<evidence type="ECO:0000259" key="3">
    <source>
        <dbReference type="Pfam" id="PF00171"/>
    </source>
</evidence>
<name>A0A1F5S6R3_9BACT</name>
<dbReference type="EMBL" id="MFFS01000027">
    <property type="protein sequence ID" value="OGF22418.1"/>
    <property type="molecule type" value="Genomic_DNA"/>
</dbReference>
<accession>A0A1F5S6R3</accession>
<comment type="similarity">
    <text evidence="1">Belongs to the aldehyde dehydrogenase family.</text>
</comment>
<dbReference type="InterPro" id="IPR016162">
    <property type="entry name" value="Ald_DH_N"/>
</dbReference>
<evidence type="ECO:0000313" key="5">
    <source>
        <dbReference type="Proteomes" id="UP000178323"/>
    </source>
</evidence>
<organism evidence="4 5">
    <name type="scientific">Candidatus Falkowbacteria bacterium RBG_13_39_14</name>
    <dbReference type="NCBI Taxonomy" id="1797985"/>
    <lineage>
        <taxon>Bacteria</taxon>
        <taxon>Candidatus Falkowiibacteriota</taxon>
    </lineage>
</organism>
<comment type="caution">
    <text evidence="4">The sequence shown here is derived from an EMBL/GenBank/DDBJ whole genome shotgun (WGS) entry which is preliminary data.</text>
</comment>
<evidence type="ECO:0000313" key="4">
    <source>
        <dbReference type="EMBL" id="OGF22418.1"/>
    </source>
</evidence>
<keyword evidence="2" id="KW-0560">Oxidoreductase</keyword>
<dbReference type="STRING" id="1797985.A2Y83_00010"/>
<evidence type="ECO:0000256" key="2">
    <source>
        <dbReference type="ARBA" id="ARBA00023002"/>
    </source>
</evidence>
<sequence length="457" mass="50691">MSKLISTNPAKNYEIVGEVEISADEDIKRKVALANVAKKKWKEMGIEKRIELLTPICEEFKVRASEIAEIITKEMGKPIKESLGEVNGDVGEFDWYLKHIPEALKDEITFQDKKTLHKIVYEPYGAAAVISPWNFPFGVAISVIASNLIAGNVVVFKISEECPLTGKLMEEIINNHGLPPGVFSEVYGAGDVGEKLAKSDIDLICFTGSTRTGQSLYKIAADKFIKAILEMGGSNPCIIFEDADLDKAIPIIYKGRFSNCGQVCVSIKRLIVHESIFEETIKRLENLIKIKRIGDPMNQDADMGSLAAKRQLLLLQEQVKDAIDKGAKIIRGKEISEDLKGAYYPQTILTDISQEMRVWKEEVFGPVLSVIKFRTEEEAIALANDTIYGLGSRVFSGNIERAERVASQIQAGTVEINEGNRWHPFNPFGGYKKSGMGRQQGTLGFRELCQVKVVSIG</sequence>
<dbReference type="Gene3D" id="3.40.309.10">
    <property type="entry name" value="Aldehyde Dehydrogenase, Chain A, domain 2"/>
    <property type="match status" value="1"/>
</dbReference>
<dbReference type="InterPro" id="IPR015590">
    <property type="entry name" value="Aldehyde_DH_dom"/>
</dbReference>
<protein>
    <recommendedName>
        <fullName evidence="3">Aldehyde dehydrogenase domain-containing protein</fullName>
    </recommendedName>
</protein>
<dbReference type="InterPro" id="IPR016163">
    <property type="entry name" value="Ald_DH_C"/>
</dbReference>
<dbReference type="Gene3D" id="3.40.605.10">
    <property type="entry name" value="Aldehyde Dehydrogenase, Chain A, domain 1"/>
    <property type="match status" value="1"/>
</dbReference>
<gene>
    <name evidence="4" type="ORF">A2Y83_00010</name>
</gene>
<dbReference type="GO" id="GO:0016620">
    <property type="term" value="F:oxidoreductase activity, acting on the aldehyde or oxo group of donors, NAD or NADP as acceptor"/>
    <property type="evidence" value="ECO:0007669"/>
    <property type="project" value="InterPro"/>
</dbReference>
<evidence type="ECO:0000256" key="1">
    <source>
        <dbReference type="ARBA" id="ARBA00009986"/>
    </source>
</evidence>
<dbReference type="PANTHER" id="PTHR11699">
    <property type="entry name" value="ALDEHYDE DEHYDROGENASE-RELATED"/>
    <property type="match status" value="1"/>
</dbReference>
<dbReference type="SUPFAM" id="SSF53720">
    <property type="entry name" value="ALDH-like"/>
    <property type="match status" value="1"/>
</dbReference>
<dbReference type="InterPro" id="IPR016161">
    <property type="entry name" value="Ald_DH/histidinol_DH"/>
</dbReference>
<dbReference type="CDD" id="cd07078">
    <property type="entry name" value="ALDH"/>
    <property type="match status" value="1"/>
</dbReference>
<dbReference type="FunFam" id="3.40.309.10:FF:000009">
    <property type="entry name" value="Aldehyde dehydrogenase A"/>
    <property type="match status" value="1"/>
</dbReference>
<feature type="domain" description="Aldehyde dehydrogenase" evidence="3">
    <location>
        <begin position="6"/>
        <end position="454"/>
    </location>
</feature>
<reference evidence="4 5" key="1">
    <citation type="journal article" date="2016" name="Nat. Commun.">
        <title>Thousands of microbial genomes shed light on interconnected biogeochemical processes in an aquifer system.</title>
        <authorList>
            <person name="Anantharaman K."/>
            <person name="Brown C.T."/>
            <person name="Hug L.A."/>
            <person name="Sharon I."/>
            <person name="Castelle C.J."/>
            <person name="Probst A.J."/>
            <person name="Thomas B.C."/>
            <person name="Singh A."/>
            <person name="Wilkins M.J."/>
            <person name="Karaoz U."/>
            <person name="Brodie E.L."/>
            <person name="Williams K.H."/>
            <person name="Hubbard S.S."/>
            <person name="Banfield J.F."/>
        </authorList>
    </citation>
    <scope>NUCLEOTIDE SEQUENCE [LARGE SCALE GENOMIC DNA]</scope>
</reference>